<evidence type="ECO:0000256" key="4">
    <source>
        <dbReference type="SAM" id="MobiDB-lite"/>
    </source>
</evidence>
<evidence type="ECO:0000259" key="5">
    <source>
        <dbReference type="Pfam" id="PF00561"/>
    </source>
</evidence>
<dbReference type="GO" id="GO:0016787">
    <property type="term" value="F:hydrolase activity"/>
    <property type="evidence" value="ECO:0007669"/>
    <property type="project" value="UniProtKB-KW"/>
</dbReference>
<evidence type="ECO:0000256" key="2">
    <source>
        <dbReference type="ARBA" id="ARBA00022729"/>
    </source>
</evidence>
<evidence type="ECO:0000313" key="6">
    <source>
        <dbReference type="EMBL" id="MFC7341949.1"/>
    </source>
</evidence>
<comment type="similarity">
    <text evidence="1">Belongs to the peptidase S33 family.</text>
</comment>
<protein>
    <submittedName>
        <fullName evidence="6">Alpha/beta hydrolase</fullName>
    </submittedName>
</protein>
<dbReference type="PANTHER" id="PTHR43248">
    <property type="entry name" value="2-SUCCINYL-6-HYDROXY-2,4-CYCLOHEXADIENE-1-CARBOXYLATE SYNTHASE"/>
    <property type="match status" value="1"/>
</dbReference>
<reference evidence="7" key="1">
    <citation type="journal article" date="2019" name="Int. J. Syst. Evol. Microbiol.">
        <title>The Global Catalogue of Microorganisms (GCM) 10K type strain sequencing project: providing services to taxonomists for standard genome sequencing and annotation.</title>
        <authorList>
            <consortium name="The Broad Institute Genomics Platform"/>
            <consortium name="The Broad Institute Genome Sequencing Center for Infectious Disease"/>
            <person name="Wu L."/>
            <person name="Ma J."/>
        </authorList>
    </citation>
    <scope>NUCLEOTIDE SEQUENCE [LARGE SCALE GENOMIC DNA]</scope>
    <source>
        <strain evidence="7">WLHS5</strain>
    </source>
</reference>
<comment type="caution">
    <text evidence="6">The sequence shown here is derived from an EMBL/GenBank/DDBJ whole genome shotgun (WGS) entry which is preliminary data.</text>
</comment>
<dbReference type="InterPro" id="IPR051601">
    <property type="entry name" value="Serine_prot/Carboxylest_S33"/>
</dbReference>
<dbReference type="InterPro" id="IPR000073">
    <property type="entry name" value="AB_hydrolase_1"/>
</dbReference>
<proteinExistence type="inferred from homology"/>
<dbReference type="RefSeq" id="WP_380667353.1">
    <property type="nucleotide sequence ID" value="NZ_JBHTCJ010000005.1"/>
</dbReference>
<keyword evidence="7" id="KW-1185">Reference proteome</keyword>
<evidence type="ECO:0000256" key="3">
    <source>
        <dbReference type="ARBA" id="ARBA00022801"/>
    </source>
</evidence>
<dbReference type="EMBL" id="JBHTCJ010000005">
    <property type="protein sequence ID" value="MFC7341949.1"/>
    <property type="molecule type" value="Genomic_DNA"/>
</dbReference>
<sequence length="529" mass="56928">MIRSPLALPALVIGVAMALIAGGCSPQRSEEPLQPHTESNGPVGPVPQGLERFYGQQLRWGPCAGFATSESDRAAYRSPTLECTRLEVPLDYSNPQGRTINIGVLRSRAIDQERKIGSLTVNPGGPGASGMSAAASLSQALDQTELGQRFDLVGFDPRGVAASEPAVRCLTGPERDAYRLDSDADSSPRGVAETEREERDYARECAQRNGGSLLANIGTRDVVRDLDVLRSALGDRELNYLGYSYGTRIGSEYAEEFPANVRAMVLDGAIDPGQSTVDALVAQGAGFQRAFDDFAAWCAEQDQCALGQDPARAVERFQRLTRPLVDDPAPAGDRELSYQDATTAAIQALYAPSMWEHLNSGLAELERGSGRTLLALADSYFGRNPDGTYSNTTDAFDAIHCVDDQRVRDPREVAQADRRYREAAPFLDDGRGVNPARDMCAFWPVPVTGESTQPEVSGVPPVLVVSTTADPATPYRAGVELAKALGGRLLTYEGTQHTVFLQGVQCVDEAGIDYLVDRELPKRGARCSG</sequence>
<keyword evidence="2" id="KW-0732">Signal</keyword>
<organism evidence="6 7">
    <name type="scientific">Saccharopolyspora griseoalba</name>
    <dbReference type="NCBI Taxonomy" id="1431848"/>
    <lineage>
        <taxon>Bacteria</taxon>
        <taxon>Bacillati</taxon>
        <taxon>Actinomycetota</taxon>
        <taxon>Actinomycetes</taxon>
        <taxon>Pseudonocardiales</taxon>
        <taxon>Pseudonocardiaceae</taxon>
        <taxon>Saccharopolyspora</taxon>
    </lineage>
</organism>
<dbReference type="Gene3D" id="3.40.50.1820">
    <property type="entry name" value="alpha/beta hydrolase"/>
    <property type="match status" value="1"/>
</dbReference>
<dbReference type="PANTHER" id="PTHR43248:SF29">
    <property type="entry name" value="TRIPEPTIDYL AMINOPEPTIDASE"/>
    <property type="match status" value="1"/>
</dbReference>
<keyword evidence="3 6" id="KW-0378">Hydrolase</keyword>
<accession>A0ABW2LJE0</accession>
<evidence type="ECO:0000313" key="7">
    <source>
        <dbReference type="Proteomes" id="UP001596504"/>
    </source>
</evidence>
<feature type="domain" description="AB hydrolase-1" evidence="5">
    <location>
        <begin position="121"/>
        <end position="503"/>
    </location>
</feature>
<dbReference type="InterPro" id="IPR029058">
    <property type="entry name" value="AB_hydrolase_fold"/>
</dbReference>
<name>A0ABW2LJE0_9PSEU</name>
<feature type="region of interest" description="Disordered" evidence="4">
    <location>
        <begin position="26"/>
        <end position="48"/>
    </location>
</feature>
<dbReference type="Pfam" id="PF00561">
    <property type="entry name" value="Abhydrolase_1"/>
    <property type="match status" value="1"/>
</dbReference>
<dbReference type="SUPFAM" id="SSF53474">
    <property type="entry name" value="alpha/beta-Hydrolases"/>
    <property type="match status" value="1"/>
</dbReference>
<dbReference type="Proteomes" id="UP001596504">
    <property type="component" value="Unassembled WGS sequence"/>
</dbReference>
<feature type="region of interest" description="Disordered" evidence="4">
    <location>
        <begin position="178"/>
        <end position="199"/>
    </location>
</feature>
<dbReference type="PROSITE" id="PS51257">
    <property type="entry name" value="PROKAR_LIPOPROTEIN"/>
    <property type="match status" value="1"/>
</dbReference>
<evidence type="ECO:0000256" key="1">
    <source>
        <dbReference type="ARBA" id="ARBA00010088"/>
    </source>
</evidence>
<gene>
    <name evidence="6" type="ORF">ACFQRI_11045</name>
</gene>